<dbReference type="InterPro" id="IPR011832">
    <property type="entry name" value="GlgDAde_trans"/>
</dbReference>
<evidence type="ECO:0000313" key="6">
    <source>
        <dbReference type="Proteomes" id="UP000008457"/>
    </source>
</evidence>
<dbReference type="PANTHER" id="PTHR43523:SF6">
    <property type="entry name" value="GLYCOGEN BIOSYNTHESIS PROTEIN GLGD"/>
    <property type="match status" value="1"/>
</dbReference>
<organism evidence="5 6">
    <name type="scientific">Mahella australiensis (strain DSM 15567 / CIP 107919 / 50-1 BON)</name>
    <dbReference type="NCBI Taxonomy" id="697281"/>
    <lineage>
        <taxon>Bacteria</taxon>
        <taxon>Bacillati</taxon>
        <taxon>Bacillota</taxon>
        <taxon>Clostridia</taxon>
        <taxon>Thermoanaerobacterales</taxon>
        <taxon>Thermoanaerobacterales Family IV. Incertae Sedis</taxon>
        <taxon>Mahella</taxon>
    </lineage>
</organism>
<dbReference type="Gene3D" id="3.90.550.10">
    <property type="entry name" value="Spore Coat Polysaccharide Biosynthesis Protein SpsA, Chain A"/>
    <property type="match status" value="1"/>
</dbReference>
<gene>
    <name evidence="5" type="ordered locus">Mahau_1983</name>
</gene>
<dbReference type="RefSeq" id="WP_013781587.1">
    <property type="nucleotide sequence ID" value="NC_015520.1"/>
</dbReference>
<evidence type="ECO:0000256" key="1">
    <source>
        <dbReference type="ARBA" id="ARBA00010443"/>
    </source>
</evidence>
<dbReference type="PANTHER" id="PTHR43523">
    <property type="entry name" value="GLUCOSE-1-PHOSPHATE ADENYLYLTRANSFERASE-RELATED"/>
    <property type="match status" value="1"/>
</dbReference>
<evidence type="ECO:0000259" key="4">
    <source>
        <dbReference type="Pfam" id="PF24894"/>
    </source>
</evidence>
<evidence type="ECO:0000256" key="2">
    <source>
        <dbReference type="ARBA" id="ARBA00023056"/>
    </source>
</evidence>
<sequence>MLKNCMGVINLDENEDMIQELTRNRLLASVPIAGRYRVIDFILSSLSNAGVENVGIFSKMQCRSLTDHIGDGRPWDLNRRVEGIRVFNFSTLEPRVDDVYSFANNIEYFERSAQEYLLLTSSYMVCNIDFNEVMDFHKRSGNDITIVYKHVDDAQDNFFLCETLDIGEDGRIEGVGRNIGKDNEADICMEMYLMRKSTFIEILTECVTSGRFRKIKNAIYSSLDRYKVRAFGYNGYLRCINSLHAYYKASMELLNPRVYKQLFLDERPIYTKTTTEVPAKYLEGNVVKNSMIGNGSIIEGTVKNSILFRKVHVGKGTVVNNCIIFQGAIIGDGCKLTNIIADKYVNIEPGKELKGDKDMPFVVAKKRELVREV</sequence>
<dbReference type="GO" id="GO:0005978">
    <property type="term" value="P:glycogen biosynthetic process"/>
    <property type="evidence" value="ECO:0007669"/>
    <property type="project" value="UniProtKB-KW"/>
</dbReference>
<dbReference type="NCBIfam" id="TIGR02092">
    <property type="entry name" value="glgD"/>
    <property type="match status" value="1"/>
</dbReference>
<dbReference type="KEGG" id="mas:Mahau_1983"/>
<dbReference type="SUPFAM" id="SSF51161">
    <property type="entry name" value="Trimeric LpxA-like enzymes"/>
    <property type="match status" value="1"/>
</dbReference>
<dbReference type="Pfam" id="PF24894">
    <property type="entry name" value="Hexapep_GlmU"/>
    <property type="match status" value="1"/>
</dbReference>
<dbReference type="OrthoDB" id="9801810at2"/>
<dbReference type="CDD" id="cd04651">
    <property type="entry name" value="LbH_G1P_AT_C"/>
    <property type="match status" value="1"/>
</dbReference>
<keyword evidence="6" id="KW-1185">Reference proteome</keyword>
<keyword evidence="5" id="KW-0548">Nucleotidyltransferase</keyword>
<dbReference type="Proteomes" id="UP000008457">
    <property type="component" value="Chromosome"/>
</dbReference>
<keyword evidence="2" id="KW-0320">Glycogen biosynthesis</keyword>
<dbReference type="EMBL" id="CP002360">
    <property type="protein sequence ID" value="AEE97159.1"/>
    <property type="molecule type" value="Genomic_DNA"/>
</dbReference>
<comment type="similarity">
    <text evidence="1">Belongs to the bacterial/plant glucose-1-phosphate adenylyltransferase family.</text>
</comment>
<dbReference type="EC" id="2.7.7.27" evidence="5"/>
<evidence type="ECO:0000259" key="3">
    <source>
        <dbReference type="Pfam" id="PF00483"/>
    </source>
</evidence>
<dbReference type="CDD" id="cd02508">
    <property type="entry name" value="ADP_Glucose_PP"/>
    <property type="match status" value="1"/>
</dbReference>
<dbReference type="SUPFAM" id="SSF53448">
    <property type="entry name" value="Nucleotide-diphospho-sugar transferases"/>
    <property type="match status" value="1"/>
</dbReference>
<dbReference type="InterPro" id="IPR011831">
    <property type="entry name" value="ADP-Glc_PPase"/>
</dbReference>
<protein>
    <submittedName>
        <fullName evidence="5">Glucose-1-phosphate adenylyltransferase, GlgD subunit</fullName>
        <ecNumber evidence="5">2.7.7.27</ecNumber>
    </submittedName>
</protein>
<accession>F4A220</accession>
<keyword evidence="5" id="KW-0808">Transferase</keyword>
<dbReference type="InterPro" id="IPR029044">
    <property type="entry name" value="Nucleotide-diphossugar_trans"/>
</dbReference>
<dbReference type="InterPro" id="IPR011004">
    <property type="entry name" value="Trimer_LpxA-like_sf"/>
</dbReference>
<dbReference type="Pfam" id="PF00483">
    <property type="entry name" value="NTP_transferase"/>
    <property type="match status" value="1"/>
</dbReference>
<reference evidence="6" key="1">
    <citation type="submission" date="2010-11" db="EMBL/GenBank/DDBJ databases">
        <title>The complete genome of Mahella australiensis DSM 15567.</title>
        <authorList>
            <consortium name="US DOE Joint Genome Institute (JGI-PGF)"/>
            <person name="Lucas S."/>
            <person name="Copeland A."/>
            <person name="Lapidus A."/>
            <person name="Bruce D."/>
            <person name="Goodwin L."/>
            <person name="Pitluck S."/>
            <person name="Kyrpides N."/>
            <person name="Mavromatis K."/>
            <person name="Pagani I."/>
            <person name="Ivanova N."/>
            <person name="Teshima H."/>
            <person name="Brettin T."/>
            <person name="Detter J.C."/>
            <person name="Han C."/>
            <person name="Tapia R."/>
            <person name="Land M."/>
            <person name="Hauser L."/>
            <person name="Markowitz V."/>
            <person name="Cheng J.-F."/>
            <person name="Hugenholtz P."/>
            <person name="Woyke T."/>
            <person name="Wu D."/>
            <person name="Spring S."/>
            <person name="Pukall R."/>
            <person name="Steenblock K."/>
            <person name="Schneider S."/>
            <person name="Klenk H.-P."/>
            <person name="Eisen J.A."/>
        </authorList>
    </citation>
    <scope>NUCLEOTIDE SEQUENCE [LARGE SCALE GENOMIC DNA]</scope>
    <source>
        <strain evidence="6">DSM 15567 / CIP 107919 / 50-1 BON</strain>
    </source>
</reference>
<reference evidence="5 6" key="2">
    <citation type="journal article" date="2011" name="Stand. Genomic Sci.">
        <title>Complete genome sequence of Mahella australiensis type strain (50-1 BON).</title>
        <authorList>
            <person name="Sikorski J."/>
            <person name="Teshima H."/>
            <person name="Nolan M."/>
            <person name="Lucas S."/>
            <person name="Hammon N."/>
            <person name="Deshpande S."/>
            <person name="Cheng J.F."/>
            <person name="Pitluck S."/>
            <person name="Liolios K."/>
            <person name="Pagani I."/>
            <person name="Ivanova N."/>
            <person name="Huntemann M."/>
            <person name="Mavromatis K."/>
            <person name="Ovchinikova G."/>
            <person name="Pati A."/>
            <person name="Tapia R."/>
            <person name="Han C."/>
            <person name="Goodwin L."/>
            <person name="Chen A."/>
            <person name="Palaniappan K."/>
            <person name="Land M."/>
            <person name="Hauser L."/>
            <person name="Ngatchou-Djao O.D."/>
            <person name="Rohde M."/>
            <person name="Pukall R."/>
            <person name="Spring S."/>
            <person name="Abt B."/>
            <person name="Goker M."/>
            <person name="Detter J.C."/>
            <person name="Woyke T."/>
            <person name="Bristow J."/>
            <person name="Markowitz V."/>
            <person name="Hugenholtz P."/>
            <person name="Eisen J.A."/>
            <person name="Kyrpides N.C."/>
            <person name="Klenk H.P."/>
            <person name="Lapidus A."/>
        </authorList>
    </citation>
    <scope>NUCLEOTIDE SEQUENCE [LARGE SCALE GENOMIC DNA]</scope>
    <source>
        <strain evidence="6">DSM 15567 / CIP 107919 / 50-1 BON</strain>
    </source>
</reference>
<dbReference type="eggNOG" id="COG0448">
    <property type="taxonomic scope" value="Bacteria"/>
</dbReference>
<feature type="domain" description="Nucleotidyl transferase" evidence="3">
    <location>
        <begin position="21"/>
        <end position="155"/>
    </location>
</feature>
<name>F4A220_MAHA5</name>
<proteinExistence type="inferred from homology"/>
<feature type="domain" description="Glucose-1-phosphate adenylyltransferase/Bifunctional protein GlmU-like C-terminal hexapeptide" evidence="4">
    <location>
        <begin position="285"/>
        <end position="353"/>
    </location>
</feature>
<dbReference type="GO" id="GO:0008878">
    <property type="term" value="F:glucose-1-phosphate adenylyltransferase activity"/>
    <property type="evidence" value="ECO:0007669"/>
    <property type="project" value="UniProtKB-EC"/>
</dbReference>
<dbReference type="Gene3D" id="2.160.10.10">
    <property type="entry name" value="Hexapeptide repeat proteins"/>
    <property type="match status" value="1"/>
</dbReference>
<dbReference type="STRING" id="697281.Mahau_1983"/>
<dbReference type="InterPro" id="IPR005835">
    <property type="entry name" value="NTP_transferase_dom"/>
</dbReference>
<dbReference type="AlphaFoldDB" id="F4A220"/>
<dbReference type="HOGENOM" id="CLU_029499_14_0_9"/>
<evidence type="ECO:0000313" key="5">
    <source>
        <dbReference type="EMBL" id="AEE97159.1"/>
    </source>
</evidence>
<dbReference type="InterPro" id="IPR056818">
    <property type="entry name" value="GlmU/GlgC-like_hexapep"/>
</dbReference>